<dbReference type="EMBL" id="AY378290">
    <property type="protein sequence ID" value="AAR05360.1"/>
    <property type="molecule type" value="Genomic_DNA"/>
</dbReference>
<proteinExistence type="predicted"/>
<sequence length="79" mass="8635">MVLFPLPGKPLKMISMSHSRDKRRIQTIGYRIAIAPTASCSRLHGICPPAASLARQPSSNTREDKPASLPIIKMHMQAG</sequence>
<feature type="region of interest" description="Disordered" evidence="1">
    <location>
        <begin position="51"/>
        <end position="79"/>
    </location>
</feature>
<reference evidence="2" key="1">
    <citation type="submission" date="2003-09" db="EMBL/GenBank/DDBJ databases">
        <title>Identification and characterization of novel virulence genes and their locations on the physical map of Aeromonas hydrophila PPD134/91.</title>
        <authorList>
            <person name="Yu H.B."/>
            <person name="Lau Y.L."/>
            <person name="Zhang Y.L."/>
            <person name="Tomas J.M."/>
            <person name="Leung K.Y."/>
        </authorList>
    </citation>
    <scope>NUCLEOTIDE SEQUENCE</scope>
    <source>
        <strain evidence="2">PPD134/91</strain>
    </source>
</reference>
<organism evidence="2">
    <name type="scientific">Aeromonas hydrophila</name>
    <dbReference type="NCBI Taxonomy" id="644"/>
    <lineage>
        <taxon>Bacteria</taxon>
        <taxon>Pseudomonadati</taxon>
        <taxon>Pseudomonadota</taxon>
        <taxon>Gammaproteobacteria</taxon>
        <taxon>Aeromonadales</taxon>
        <taxon>Aeromonadaceae</taxon>
        <taxon>Aeromonas</taxon>
    </lineage>
</organism>
<evidence type="ECO:0000313" key="2">
    <source>
        <dbReference type="EMBL" id="AAR05360.1"/>
    </source>
</evidence>
<protein>
    <submittedName>
        <fullName evidence="2">Uncharacterized protein</fullName>
    </submittedName>
</protein>
<dbReference type="AlphaFoldDB" id="Q5YL29"/>
<name>Q5YL29_AERHY</name>
<accession>Q5YL29</accession>
<evidence type="ECO:0000256" key="1">
    <source>
        <dbReference type="SAM" id="MobiDB-lite"/>
    </source>
</evidence>